<dbReference type="OrthoDB" id="5298692at2"/>
<keyword evidence="1" id="KW-0175">Coiled coil</keyword>
<dbReference type="RefSeq" id="WP_055423309.1">
    <property type="nucleotide sequence ID" value="NZ_CYHH01000004.1"/>
</dbReference>
<keyword evidence="3" id="KW-1185">Reference proteome</keyword>
<dbReference type="EMBL" id="CYHH01000004">
    <property type="protein sequence ID" value="CUB06930.1"/>
    <property type="molecule type" value="Genomic_DNA"/>
</dbReference>
<proteinExistence type="predicted"/>
<reference evidence="3" key="1">
    <citation type="submission" date="2015-08" db="EMBL/GenBank/DDBJ databases">
        <authorList>
            <person name="Babu N.S."/>
            <person name="Beckwith C.J."/>
            <person name="Beseler K.G."/>
            <person name="Brison A."/>
            <person name="Carone J.V."/>
            <person name="Caskin T.P."/>
            <person name="Diamond M."/>
            <person name="Durham M.E."/>
            <person name="Foxe J.M."/>
            <person name="Go M."/>
            <person name="Henderson B.A."/>
            <person name="Jones I.B."/>
            <person name="McGettigan J.A."/>
            <person name="Micheletti S.J."/>
            <person name="Nasrallah M.E."/>
            <person name="Ortiz D."/>
            <person name="Piller C.R."/>
            <person name="Privatt S.R."/>
            <person name="Schneider S.L."/>
            <person name="Sharp S."/>
            <person name="Smith T.C."/>
            <person name="Stanton J.D."/>
            <person name="Ullery H.E."/>
            <person name="Wilson R.J."/>
            <person name="Serrano M.G."/>
            <person name="Buck G."/>
            <person name="Lee V."/>
            <person name="Wang Y."/>
            <person name="Carvalho R."/>
            <person name="Voegtly L."/>
            <person name="Shi R."/>
            <person name="Duckworth R."/>
            <person name="Johnson A."/>
            <person name="Loviza R."/>
            <person name="Walstead R."/>
            <person name="Shah Z."/>
            <person name="Kiflezghi M."/>
            <person name="Wade K."/>
            <person name="Ball S.L."/>
            <person name="Bradley K.W."/>
            <person name="Asai D.J."/>
            <person name="Bowman C.A."/>
            <person name="Russell D.A."/>
            <person name="Pope W.H."/>
            <person name="Jacobs-Sera D."/>
            <person name="Hendrix R.W."/>
            <person name="Hatfull G.F."/>
        </authorList>
    </citation>
    <scope>NUCLEOTIDE SEQUENCE [LARGE SCALE GENOMIC DNA]</scope>
    <source>
        <strain evidence="3">JCM 19170</strain>
    </source>
</reference>
<evidence type="ECO:0000313" key="3">
    <source>
        <dbReference type="Proteomes" id="UP000182108"/>
    </source>
</evidence>
<feature type="coiled-coil region" evidence="1">
    <location>
        <begin position="163"/>
        <end position="190"/>
    </location>
</feature>
<name>A0A0K6IUZ5_9PROT</name>
<keyword evidence="2" id="KW-0830">Ubiquinone</keyword>
<accession>A0A0K6IUZ5</accession>
<dbReference type="AlphaFoldDB" id="A0A0K6IUZ5"/>
<evidence type="ECO:0000256" key="1">
    <source>
        <dbReference type="SAM" id="Coils"/>
    </source>
</evidence>
<dbReference type="Proteomes" id="UP000182108">
    <property type="component" value="Unassembled WGS sequence"/>
</dbReference>
<organism evidence="2 3">
    <name type="scientific">Tepidiphilus thermophilus</name>
    <dbReference type="NCBI Taxonomy" id="876478"/>
    <lineage>
        <taxon>Bacteria</taxon>
        <taxon>Pseudomonadati</taxon>
        <taxon>Pseudomonadota</taxon>
        <taxon>Hydrogenophilia</taxon>
        <taxon>Hydrogenophilales</taxon>
        <taxon>Hydrogenophilaceae</taxon>
        <taxon>Tepidiphilus</taxon>
    </lineage>
</organism>
<evidence type="ECO:0000313" key="2">
    <source>
        <dbReference type="EMBL" id="CUB06930.1"/>
    </source>
</evidence>
<protein>
    <submittedName>
        <fullName evidence="2">Ubiquinone biosynthesis protein UbiJ, contains SCP2 domain</fullName>
    </submittedName>
</protein>
<sequence>MWQGVLTAALERHLDEVPWWRERLAAHAGAAVRLEIEPLPPLGLRIDANGRLLPDAAVAPAVTIRLRLEEVLRRRLLAEGAAVRTHVEGEAAIAELLAKAFSEPAPTLEHWFAERFGPILGLRLHALMRAGLAALRNAGAAIGGNLIETLKEEEGLLPSRAEYERLQADAAALTRELDALRRRIARLASGTAAHK</sequence>
<gene>
    <name evidence="2" type="ORF">Ga0061068_104114</name>
</gene>